<keyword evidence="6" id="KW-0226">DNA condensation</keyword>
<evidence type="ECO:0000259" key="9">
    <source>
        <dbReference type="Pfam" id="PF12719"/>
    </source>
</evidence>
<keyword evidence="7" id="KW-0131">Cell cycle</keyword>
<evidence type="ECO:0000256" key="8">
    <source>
        <dbReference type="SAM" id="Coils"/>
    </source>
</evidence>
<dbReference type="GO" id="GO:0007076">
    <property type="term" value="P:mitotic chromosome condensation"/>
    <property type="evidence" value="ECO:0007669"/>
    <property type="project" value="InterPro"/>
</dbReference>
<dbReference type="GO" id="GO:0000796">
    <property type="term" value="C:condensin complex"/>
    <property type="evidence" value="ECO:0007669"/>
    <property type="project" value="InterPro"/>
</dbReference>
<accession>A0A6P7FC18</accession>
<feature type="domain" description="Nuclear condensin complex subunit 3 C-terminal" evidence="9">
    <location>
        <begin position="563"/>
        <end position="852"/>
    </location>
</feature>
<evidence type="ECO:0000256" key="7">
    <source>
        <dbReference type="ARBA" id="ARBA00023306"/>
    </source>
</evidence>
<dbReference type="RefSeq" id="XP_028130955.1">
    <property type="nucleotide sequence ID" value="XM_028275154.1"/>
</dbReference>
<organism evidence="10">
    <name type="scientific">Diabrotica virgifera virgifera</name>
    <name type="common">western corn rootworm</name>
    <dbReference type="NCBI Taxonomy" id="50390"/>
    <lineage>
        <taxon>Eukaryota</taxon>
        <taxon>Metazoa</taxon>
        <taxon>Ecdysozoa</taxon>
        <taxon>Arthropoda</taxon>
        <taxon>Hexapoda</taxon>
        <taxon>Insecta</taxon>
        <taxon>Pterygota</taxon>
        <taxon>Neoptera</taxon>
        <taxon>Endopterygota</taxon>
        <taxon>Coleoptera</taxon>
        <taxon>Polyphaga</taxon>
        <taxon>Cucujiformia</taxon>
        <taxon>Chrysomeloidea</taxon>
        <taxon>Chrysomelidae</taxon>
        <taxon>Galerucinae</taxon>
        <taxon>Diabroticina</taxon>
        <taxon>Diabroticites</taxon>
        <taxon>Diabrotica</taxon>
    </lineage>
</organism>
<dbReference type="Pfam" id="PF12719">
    <property type="entry name" value="Cnd3"/>
    <property type="match status" value="1"/>
</dbReference>
<dbReference type="SUPFAM" id="SSF48371">
    <property type="entry name" value="ARM repeat"/>
    <property type="match status" value="1"/>
</dbReference>
<dbReference type="InterPro" id="IPR025977">
    <property type="entry name" value="Cnd3_C"/>
</dbReference>
<dbReference type="GO" id="GO:0005737">
    <property type="term" value="C:cytoplasm"/>
    <property type="evidence" value="ECO:0007669"/>
    <property type="project" value="TreeGrafter"/>
</dbReference>
<feature type="coiled-coil region" evidence="8">
    <location>
        <begin position="521"/>
        <end position="555"/>
    </location>
</feature>
<reference evidence="10" key="1">
    <citation type="submission" date="2025-08" db="UniProtKB">
        <authorList>
            <consortium name="RefSeq"/>
        </authorList>
    </citation>
    <scope>IDENTIFICATION</scope>
    <source>
        <tissue evidence="10">Whole insect</tissue>
    </source>
</reference>
<name>A0A6P7FC18_DIAVI</name>
<dbReference type="PANTHER" id="PTHR14418">
    <property type="entry name" value="CONDENSIN COMPLEX SUBUNIT 3-RELATED"/>
    <property type="match status" value="1"/>
</dbReference>
<sequence>MCVKKDREKTKQSLKKEICDIFSDCQRTTAVHQRNAIILKKVYENAKLEEFWGHLKDILSFILVNENNALSEKILNFFGIFCALLKTNPVQESENSDDSTEYCENPLLMSILFYALKASKSSQDIIRIRACQIINIILDNLVGVDISILLCENLERYLLQRLRDPKNVVRQQAIIALYRLQEPGNPEDEILSEFIRLMNSDTFPKVRQLCVEKVAVRSDVIAYMLIRIRDNDPKVRVAAYKRLSGFPKFLKISEKQQVLCSGFFDKCEEVNEFVKSTLIKSWLDFYDNNILKFMKSLRLDADEKDIKDTVEIFEKVLGVIFENTNRSTLTETLPLDNKHLVPFEELNWEVASFWRIYVQYLSRNTDFGEELENVVPELIYLCKYIKQFYVDMPREVTTVEFLEQQFIIKQLFLMTKCLDVGDVTTRECLNKLIVNILENVVLTRDVVQVIVSNLEITKPNPEVMTQFVSEIISEIRYPMDNEEAERNQKERDFKVSQLTVKIIEQKSKQEVAVENQNFIEAERLKQEISILSTELTELKNAQTEQERQAHHVEKKTDLFTIIKCLDIAYAVLCSTKVTQLTTALRTLKEDFIQELLIHEHDSVRVKAFECYGLCSIVDKKTAEIGIHVFSRPIFAYRNGEECDIQTLLICIAAVVDLLRIYGPQLMASPAIEQVQSDSMTEQQEAIFLGGTSLTDIIQGLVDLLNDDQYDIQEQAGRGLCQLVLSNRIISDSLIARLILKWCNPARDNESNSLKQIIGFTLQTLPLIPDCMQLMIDSVFITIETIHGAPHESPLADVSIESIAKFLLALCKVSPDADHIHNKIAERIFKKIIDKPEEKINGLFGKMLLLLDIPNGRTCIDEFLKNCDDVRDVSKPNIRFLVQRRINPCVQVFTCKKSSYFCCMTCAILILNFKLFLSPTLTNSTYLSLPIHTIQSLAILL</sequence>
<evidence type="ECO:0000256" key="6">
    <source>
        <dbReference type="ARBA" id="ARBA00023067"/>
    </source>
</evidence>
<dbReference type="OrthoDB" id="27187at2759"/>
<keyword evidence="5" id="KW-0498">Mitosis</keyword>
<evidence type="ECO:0000256" key="2">
    <source>
        <dbReference type="ARBA" id="ARBA00006533"/>
    </source>
</evidence>
<dbReference type="PANTHER" id="PTHR14418:SF5">
    <property type="entry name" value="CONDENSIN COMPLEX SUBUNIT 3"/>
    <property type="match status" value="1"/>
</dbReference>
<keyword evidence="8" id="KW-0175">Coiled coil</keyword>
<evidence type="ECO:0000256" key="4">
    <source>
        <dbReference type="ARBA" id="ARBA00022618"/>
    </source>
</evidence>
<dbReference type="InterPro" id="IPR011989">
    <property type="entry name" value="ARM-like"/>
</dbReference>
<dbReference type="InterPro" id="IPR016024">
    <property type="entry name" value="ARM-type_fold"/>
</dbReference>
<dbReference type="AlphaFoldDB" id="A0A6P7FC18"/>
<evidence type="ECO:0000313" key="10">
    <source>
        <dbReference type="RefSeq" id="XP_028130955.1"/>
    </source>
</evidence>
<gene>
    <name evidence="10" type="primary">LOC114326729</name>
</gene>
<evidence type="ECO:0000256" key="5">
    <source>
        <dbReference type="ARBA" id="ARBA00022776"/>
    </source>
</evidence>
<dbReference type="GO" id="GO:0051301">
    <property type="term" value="P:cell division"/>
    <property type="evidence" value="ECO:0007669"/>
    <property type="project" value="UniProtKB-KW"/>
</dbReference>
<protein>
    <submittedName>
        <fullName evidence="10">Condensin complex subunit 3-like isoform X1</fullName>
    </submittedName>
</protein>
<comment type="similarity">
    <text evidence="2">Belongs to the CND3 (condensin subunit 3) family.</text>
</comment>
<comment type="subcellular location">
    <subcellularLocation>
        <location evidence="1">Chromosome</location>
    </subcellularLocation>
</comment>
<dbReference type="InterPro" id="IPR027165">
    <property type="entry name" value="CND3"/>
</dbReference>
<dbReference type="FunCoup" id="A0A6P7FC18">
    <property type="interactions" value="549"/>
</dbReference>
<dbReference type="Gene3D" id="1.25.10.10">
    <property type="entry name" value="Leucine-rich Repeat Variant"/>
    <property type="match status" value="1"/>
</dbReference>
<proteinExistence type="inferred from homology"/>
<dbReference type="GO" id="GO:0000793">
    <property type="term" value="C:condensed chromosome"/>
    <property type="evidence" value="ECO:0007669"/>
    <property type="project" value="TreeGrafter"/>
</dbReference>
<evidence type="ECO:0000256" key="3">
    <source>
        <dbReference type="ARBA" id="ARBA00022454"/>
    </source>
</evidence>
<keyword evidence="4" id="KW-0132">Cell division</keyword>
<dbReference type="InParanoid" id="A0A6P7FC18"/>
<evidence type="ECO:0000256" key="1">
    <source>
        <dbReference type="ARBA" id="ARBA00004286"/>
    </source>
</evidence>
<keyword evidence="3" id="KW-0158">Chromosome</keyword>